<dbReference type="AlphaFoldDB" id="A0AAV2RNN1"/>
<name>A0AAV2RNN1_MEGNR</name>
<proteinExistence type="predicted"/>
<evidence type="ECO:0000256" key="1">
    <source>
        <dbReference type="SAM" id="MobiDB-lite"/>
    </source>
</evidence>
<dbReference type="Proteomes" id="UP001497623">
    <property type="component" value="Unassembled WGS sequence"/>
</dbReference>
<evidence type="ECO:0000313" key="2">
    <source>
        <dbReference type="EMBL" id="CAL4129907.1"/>
    </source>
</evidence>
<sequence>MPQATVTEVMGQCQSCRKSSGAEVLEESGRNAGNPGPHQLQCPDICVDHNTGSDSALDSGHSSDHCCDACSQHSSESSGKYSLRGSTGSCCGNGDRENAVQLSPSHLQVFDSNEESQENVSRTESVNWGGNDALTPFYAYQGCSNESSICSVNSLAAIYNDDILTRSKSLRVDRDVPLASSVASSRASSPCPGSYGTRHRPKRSISLKIPRRRKRSRKGDTLNLPTIYADDMPKDTKKQNKSAPSSPKSGTIRRALSLLSMNSLVHHHEEGTASPRSPSGVKATRSILRQPRRRHNTVRGMSGMAIDSANQPGYYQGRPISPHSLTCYYPTATSLRQTQSLRHMYNRTEQ</sequence>
<keyword evidence="3" id="KW-1185">Reference proteome</keyword>
<gene>
    <name evidence="2" type="ORF">MNOR_LOCUS26385</name>
</gene>
<feature type="compositionally biased region" description="Basic residues" evidence="1">
    <location>
        <begin position="197"/>
        <end position="217"/>
    </location>
</feature>
<feature type="compositionally biased region" description="Low complexity" evidence="1">
    <location>
        <begin position="179"/>
        <end position="189"/>
    </location>
</feature>
<comment type="caution">
    <text evidence="2">The sequence shown here is derived from an EMBL/GenBank/DDBJ whole genome shotgun (WGS) entry which is preliminary data.</text>
</comment>
<evidence type="ECO:0000313" key="3">
    <source>
        <dbReference type="Proteomes" id="UP001497623"/>
    </source>
</evidence>
<dbReference type="EMBL" id="CAXKWB010026278">
    <property type="protein sequence ID" value="CAL4129907.1"/>
    <property type="molecule type" value="Genomic_DNA"/>
</dbReference>
<feature type="region of interest" description="Disordered" evidence="1">
    <location>
        <begin position="178"/>
        <end position="251"/>
    </location>
</feature>
<accession>A0AAV2RNN1</accession>
<reference evidence="2 3" key="1">
    <citation type="submission" date="2024-05" db="EMBL/GenBank/DDBJ databases">
        <authorList>
            <person name="Wallberg A."/>
        </authorList>
    </citation>
    <scope>NUCLEOTIDE SEQUENCE [LARGE SCALE GENOMIC DNA]</scope>
</reference>
<protein>
    <submittedName>
        <fullName evidence="2">Uncharacterized protein</fullName>
    </submittedName>
</protein>
<organism evidence="2 3">
    <name type="scientific">Meganyctiphanes norvegica</name>
    <name type="common">Northern krill</name>
    <name type="synonym">Thysanopoda norvegica</name>
    <dbReference type="NCBI Taxonomy" id="48144"/>
    <lineage>
        <taxon>Eukaryota</taxon>
        <taxon>Metazoa</taxon>
        <taxon>Ecdysozoa</taxon>
        <taxon>Arthropoda</taxon>
        <taxon>Crustacea</taxon>
        <taxon>Multicrustacea</taxon>
        <taxon>Malacostraca</taxon>
        <taxon>Eumalacostraca</taxon>
        <taxon>Eucarida</taxon>
        <taxon>Euphausiacea</taxon>
        <taxon>Euphausiidae</taxon>
        <taxon>Meganyctiphanes</taxon>
    </lineage>
</organism>